<dbReference type="EMBL" id="OW240916">
    <property type="protein sequence ID" value="CAH2295856.1"/>
    <property type="molecule type" value="Genomic_DNA"/>
</dbReference>
<feature type="region of interest" description="Disordered" evidence="1">
    <location>
        <begin position="107"/>
        <end position="128"/>
    </location>
</feature>
<evidence type="ECO:0000313" key="2">
    <source>
        <dbReference type="EMBL" id="CAH2295856.1"/>
    </source>
</evidence>
<feature type="compositionally biased region" description="Low complexity" evidence="1">
    <location>
        <begin position="111"/>
        <end position="120"/>
    </location>
</feature>
<name>A0AAD1SCZ7_PELCU</name>
<protein>
    <submittedName>
        <fullName evidence="2">Uncharacterized protein</fullName>
    </submittedName>
</protein>
<evidence type="ECO:0000256" key="1">
    <source>
        <dbReference type="SAM" id="MobiDB-lite"/>
    </source>
</evidence>
<gene>
    <name evidence="2" type="ORF">PECUL_23A021389</name>
</gene>
<reference evidence="2" key="1">
    <citation type="submission" date="2022-03" db="EMBL/GenBank/DDBJ databases">
        <authorList>
            <person name="Alioto T."/>
            <person name="Alioto T."/>
            <person name="Gomez Garrido J."/>
        </authorList>
    </citation>
    <scope>NUCLEOTIDE SEQUENCE</scope>
</reference>
<sequence length="162" mass="17695">MVETALTEGTPIDLLAIRGWIQRGICLIGNANTALATKRRKAILMKIEPKLINLAISEPGTQAKGLLFRDDFVKTLGKYVNTFTALDKAQKSMKRKFSQKVFGGVGRQRGRLSGRSSQTSYRGHNEVPTSGIQSTVTILPDQGQVVAPAWNQGILLWPSALC</sequence>
<keyword evidence="3" id="KW-1185">Reference proteome</keyword>
<dbReference type="Proteomes" id="UP001295444">
    <property type="component" value="Chromosome 05"/>
</dbReference>
<dbReference type="AlphaFoldDB" id="A0AAD1SCZ7"/>
<proteinExistence type="predicted"/>
<accession>A0AAD1SCZ7</accession>
<organism evidence="2 3">
    <name type="scientific">Pelobates cultripes</name>
    <name type="common">Western spadefoot toad</name>
    <dbReference type="NCBI Taxonomy" id="61616"/>
    <lineage>
        <taxon>Eukaryota</taxon>
        <taxon>Metazoa</taxon>
        <taxon>Chordata</taxon>
        <taxon>Craniata</taxon>
        <taxon>Vertebrata</taxon>
        <taxon>Euteleostomi</taxon>
        <taxon>Amphibia</taxon>
        <taxon>Batrachia</taxon>
        <taxon>Anura</taxon>
        <taxon>Pelobatoidea</taxon>
        <taxon>Pelobatidae</taxon>
        <taxon>Pelobates</taxon>
    </lineage>
</organism>
<evidence type="ECO:0000313" key="3">
    <source>
        <dbReference type="Proteomes" id="UP001295444"/>
    </source>
</evidence>